<feature type="compositionally biased region" description="Polar residues" evidence="1">
    <location>
        <begin position="100"/>
        <end position="115"/>
    </location>
</feature>
<evidence type="ECO:0000313" key="2">
    <source>
        <dbReference type="EMBL" id="KAF9467008.1"/>
    </source>
</evidence>
<reference evidence="2" key="1">
    <citation type="submission" date="2020-11" db="EMBL/GenBank/DDBJ databases">
        <authorList>
            <consortium name="DOE Joint Genome Institute"/>
            <person name="Ahrendt S."/>
            <person name="Riley R."/>
            <person name="Andreopoulos W."/>
            <person name="Labutti K."/>
            <person name="Pangilinan J."/>
            <person name="Ruiz-Duenas F.J."/>
            <person name="Barrasa J.M."/>
            <person name="Sanchez-Garcia M."/>
            <person name="Camarero S."/>
            <person name="Miyauchi S."/>
            <person name="Serrano A."/>
            <person name="Linde D."/>
            <person name="Babiker R."/>
            <person name="Drula E."/>
            <person name="Ayuso-Fernandez I."/>
            <person name="Pacheco R."/>
            <person name="Padilla G."/>
            <person name="Ferreira P."/>
            <person name="Barriuso J."/>
            <person name="Kellner H."/>
            <person name="Castanera R."/>
            <person name="Alfaro M."/>
            <person name="Ramirez L."/>
            <person name="Pisabarro A.G."/>
            <person name="Kuo A."/>
            <person name="Tritt A."/>
            <person name="Lipzen A."/>
            <person name="He G."/>
            <person name="Yan M."/>
            <person name="Ng V."/>
            <person name="Cullen D."/>
            <person name="Martin F."/>
            <person name="Rosso M.-N."/>
            <person name="Henrissat B."/>
            <person name="Hibbett D."/>
            <person name="Martinez A.T."/>
            <person name="Grigoriev I.V."/>
        </authorList>
    </citation>
    <scope>NUCLEOTIDE SEQUENCE</scope>
    <source>
        <strain evidence="2">CBS 247.69</strain>
    </source>
</reference>
<protein>
    <submittedName>
        <fullName evidence="2">Uncharacterized protein</fullName>
    </submittedName>
</protein>
<sequence>MNRLTASDSTYKLPDDARAQVISEARKEGIFAGLSSALASAVIGQRLMGFNRRTTLFCGVLSGALAGYMFTQAFTSTALAQLHAEEVRQATGNPRPDPSVSPSALNPSDDQASNL</sequence>
<feature type="region of interest" description="Disordered" evidence="1">
    <location>
        <begin position="85"/>
        <end position="115"/>
    </location>
</feature>
<dbReference type="AlphaFoldDB" id="A0A9P5YDS3"/>
<evidence type="ECO:0000256" key="1">
    <source>
        <dbReference type="SAM" id="MobiDB-lite"/>
    </source>
</evidence>
<dbReference type="EMBL" id="MU150239">
    <property type="protein sequence ID" value="KAF9467008.1"/>
    <property type="molecule type" value="Genomic_DNA"/>
</dbReference>
<gene>
    <name evidence="2" type="ORF">BDZ94DRAFT_1295461</name>
</gene>
<keyword evidence="3" id="KW-1185">Reference proteome</keyword>
<proteinExistence type="predicted"/>
<comment type="caution">
    <text evidence="2">The sequence shown here is derived from an EMBL/GenBank/DDBJ whole genome shotgun (WGS) entry which is preliminary data.</text>
</comment>
<accession>A0A9P5YDS3</accession>
<evidence type="ECO:0000313" key="3">
    <source>
        <dbReference type="Proteomes" id="UP000807353"/>
    </source>
</evidence>
<dbReference type="OrthoDB" id="3352450at2759"/>
<dbReference type="Proteomes" id="UP000807353">
    <property type="component" value="Unassembled WGS sequence"/>
</dbReference>
<organism evidence="2 3">
    <name type="scientific">Collybia nuda</name>
    <dbReference type="NCBI Taxonomy" id="64659"/>
    <lineage>
        <taxon>Eukaryota</taxon>
        <taxon>Fungi</taxon>
        <taxon>Dikarya</taxon>
        <taxon>Basidiomycota</taxon>
        <taxon>Agaricomycotina</taxon>
        <taxon>Agaricomycetes</taxon>
        <taxon>Agaricomycetidae</taxon>
        <taxon>Agaricales</taxon>
        <taxon>Tricholomatineae</taxon>
        <taxon>Clitocybaceae</taxon>
        <taxon>Collybia</taxon>
    </lineage>
</organism>
<name>A0A9P5YDS3_9AGAR</name>